<dbReference type="HAMAP" id="MF_00538">
    <property type="entry name" value="Flippase_ArnF"/>
    <property type="match status" value="1"/>
</dbReference>
<gene>
    <name evidence="12 13" type="primary">arnF</name>
    <name evidence="13" type="ORF">ACFP73_10885</name>
</gene>
<dbReference type="Proteomes" id="UP001596215">
    <property type="component" value="Unassembled WGS sequence"/>
</dbReference>
<feature type="transmembrane region" description="Helical" evidence="12">
    <location>
        <begin position="106"/>
        <end position="125"/>
    </location>
</feature>
<comment type="pathway">
    <text evidence="12">Bacterial outer membrane biogenesis; lipopolysaccharide biosynthesis.</text>
</comment>
<keyword evidence="10 12" id="KW-0443">Lipid metabolism</keyword>
<evidence type="ECO:0000256" key="11">
    <source>
        <dbReference type="ARBA" id="ARBA00023136"/>
    </source>
</evidence>
<feature type="transmembrane region" description="Helical" evidence="12">
    <location>
        <begin position="76"/>
        <end position="94"/>
    </location>
</feature>
<keyword evidence="5 12" id="KW-0997">Cell inner membrane</keyword>
<name>A0ABW1VQM2_9GAMM</name>
<sequence>MGYLPALCSVLLVSFAQLAMKYAMSSLPSGLGISETGLFFLQHLSATGFLFAGLAGYALSMGCWYLTLKYLPLSKAYALLSLSYIVVWALALALGLQGDEFSLKTLTGILLVIAGVTLVCLPATAKK</sequence>
<evidence type="ECO:0000256" key="12">
    <source>
        <dbReference type="HAMAP-Rule" id="MF_00538"/>
    </source>
</evidence>
<evidence type="ECO:0000256" key="8">
    <source>
        <dbReference type="ARBA" id="ARBA00022985"/>
    </source>
</evidence>
<evidence type="ECO:0000313" key="14">
    <source>
        <dbReference type="Proteomes" id="UP001596215"/>
    </source>
</evidence>
<keyword evidence="4 12" id="KW-0444">Lipid biosynthesis</keyword>
<evidence type="ECO:0000256" key="9">
    <source>
        <dbReference type="ARBA" id="ARBA00022989"/>
    </source>
</evidence>
<evidence type="ECO:0000256" key="10">
    <source>
        <dbReference type="ARBA" id="ARBA00023098"/>
    </source>
</evidence>
<evidence type="ECO:0000256" key="4">
    <source>
        <dbReference type="ARBA" id="ARBA00022516"/>
    </source>
</evidence>
<dbReference type="InterPro" id="IPR037185">
    <property type="entry name" value="EmrE-like"/>
</dbReference>
<comment type="similarity">
    <text evidence="12">Belongs to the ArnF family.</text>
</comment>
<dbReference type="NCBIfam" id="NF002816">
    <property type="entry name" value="PRK02971.1-2"/>
    <property type="match status" value="1"/>
</dbReference>
<dbReference type="RefSeq" id="WP_212708460.1">
    <property type="nucleotide sequence ID" value="NZ_BAAAFW010000093.1"/>
</dbReference>
<evidence type="ECO:0000256" key="1">
    <source>
        <dbReference type="ARBA" id="ARBA00004651"/>
    </source>
</evidence>
<dbReference type="PANTHER" id="PTHR30561">
    <property type="entry name" value="SMR FAMILY PROTON-DEPENDENT DRUG EFFLUX TRANSPORTER SUGE"/>
    <property type="match status" value="1"/>
</dbReference>
<keyword evidence="8 12" id="KW-0448">Lipopolysaccharide biosynthesis</keyword>
<evidence type="ECO:0000256" key="3">
    <source>
        <dbReference type="ARBA" id="ARBA00022475"/>
    </source>
</evidence>
<evidence type="ECO:0000256" key="5">
    <source>
        <dbReference type="ARBA" id="ARBA00022519"/>
    </source>
</evidence>
<reference evidence="14" key="1">
    <citation type="journal article" date="2019" name="Int. J. Syst. Evol. Microbiol.">
        <title>The Global Catalogue of Microorganisms (GCM) 10K type strain sequencing project: providing services to taxonomists for standard genome sequencing and annotation.</title>
        <authorList>
            <consortium name="The Broad Institute Genomics Platform"/>
            <consortium name="The Broad Institute Genome Sequencing Center for Infectious Disease"/>
            <person name="Wu L."/>
            <person name="Ma J."/>
        </authorList>
    </citation>
    <scope>NUCLEOTIDE SEQUENCE [LARGE SCALE GENOMIC DNA]</scope>
    <source>
        <strain evidence="14">CGMCC 4.1530</strain>
    </source>
</reference>
<dbReference type="Gene3D" id="1.10.3730.20">
    <property type="match status" value="1"/>
</dbReference>
<protein>
    <recommendedName>
        <fullName evidence="12">Probable 4-amino-4-deoxy-L-arabinose-phosphoundecaprenol flippase subunit ArnF</fullName>
        <shortName evidence="12">L-Ara4N-phosphoundecaprenol flippase subunit ArnF</shortName>
    </recommendedName>
    <alternativeName>
        <fullName evidence="12">Undecaprenyl phosphate-aminoarabinose flippase subunit ArnF</fullName>
    </alternativeName>
</protein>
<accession>A0ABW1VQM2</accession>
<comment type="subunit">
    <text evidence="12">Heterodimer of ArnE and ArnF.</text>
</comment>
<comment type="caution">
    <text evidence="12">Lacks conserved residue(s) required for the propagation of feature annotation.</text>
</comment>
<keyword evidence="14" id="KW-1185">Reference proteome</keyword>
<keyword evidence="6 12" id="KW-0441">Lipid A biosynthesis</keyword>
<dbReference type="EMBL" id="JBHSUC010000012">
    <property type="protein sequence ID" value="MFC6362590.1"/>
    <property type="molecule type" value="Genomic_DNA"/>
</dbReference>
<keyword evidence="11 12" id="KW-0472">Membrane</keyword>
<evidence type="ECO:0000256" key="2">
    <source>
        <dbReference type="ARBA" id="ARBA00022448"/>
    </source>
</evidence>
<organism evidence="13 14">
    <name type="scientific">Tatumella punctata</name>
    <dbReference type="NCBI Taxonomy" id="399969"/>
    <lineage>
        <taxon>Bacteria</taxon>
        <taxon>Pseudomonadati</taxon>
        <taxon>Pseudomonadota</taxon>
        <taxon>Gammaproteobacteria</taxon>
        <taxon>Enterobacterales</taxon>
        <taxon>Erwiniaceae</taxon>
        <taxon>Tatumella</taxon>
    </lineage>
</organism>
<dbReference type="InterPro" id="IPR022832">
    <property type="entry name" value="Flippase_ArnF"/>
</dbReference>
<evidence type="ECO:0000256" key="6">
    <source>
        <dbReference type="ARBA" id="ARBA00022556"/>
    </source>
</evidence>
<proteinExistence type="inferred from homology"/>
<dbReference type="InterPro" id="IPR000390">
    <property type="entry name" value="Small_drug/metabolite_transptr"/>
</dbReference>
<keyword evidence="3 12" id="KW-1003">Cell membrane</keyword>
<evidence type="ECO:0000256" key="7">
    <source>
        <dbReference type="ARBA" id="ARBA00022692"/>
    </source>
</evidence>
<comment type="caution">
    <text evidence="13">The sequence shown here is derived from an EMBL/GenBank/DDBJ whole genome shotgun (WGS) entry which is preliminary data.</text>
</comment>
<comment type="subcellular location">
    <subcellularLocation>
        <location evidence="12">Cell inner membrane</location>
        <topology evidence="12">Multi-pass membrane protein</topology>
    </subcellularLocation>
    <subcellularLocation>
        <location evidence="1">Cell membrane</location>
        <topology evidence="1">Multi-pass membrane protein</topology>
    </subcellularLocation>
</comment>
<keyword evidence="9 12" id="KW-1133">Transmembrane helix</keyword>
<dbReference type="PANTHER" id="PTHR30561:SF9">
    <property type="entry name" value="4-AMINO-4-DEOXY-L-ARABINOSE-PHOSPHOUNDECAPRENOL FLIPPASE SUBUNIT ARNF-RELATED"/>
    <property type="match status" value="1"/>
</dbReference>
<feature type="transmembrane region" description="Helical" evidence="12">
    <location>
        <begin position="40"/>
        <end position="64"/>
    </location>
</feature>
<dbReference type="SUPFAM" id="SSF103481">
    <property type="entry name" value="Multidrug resistance efflux transporter EmrE"/>
    <property type="match status" value="1"/>
</dbReference>
<evidence type="ECO:0000313" key="13">
    <source>
        <dbReference type="EMBL" id="MFC6362590.1"/>
    </source>
</evidence>
<comment type="function">
    <text evidence="12">Translocates 4-amino-4-deoxy-L-arabinose-phosphoundecaprenol (alpha-L-Ara4N-phosphoundecaprenol) from the cytoplasmic to the periplasmic side of the inner membrane.</text>
</comment>
<keyword evidence="2 12" id="KW-0813">Transport</keyword>
<keyword evidence="7 12" id="KW-0812">Transmembrane</keyword>